<dbReference type="eggNOG" id="COG1451">
    <property type="taxonomic scope" value="Bacteria"/>
</dbReference>
<dbReference type="STRING" id="62928.azo0661"/>
<dbReference type="Gene3D" id="3.30.2010.10">
    <property type="entry name" value="Metalloproteases ('zincins'), catalytic domain"/>
    <property type="match status" value="1"/>
</dbReference>
<dbReference type="PANTHER" id="PTHR30399">
    <property type="entry name" value="UNCHARACTERIZED PROTEIN YGJP"/>
    <property type="match status" value="1"/>
</dbReference>
<proteinExistence type="predicted"/>
<dbReference type="HOGENOM" id="CLU_101303_0_0_4"/>
<keyword evidence="3" id="KW-1185">Reference proteome</keyword>
<dbReference type="AlphaFoldDB" id="A1K373"/>
<dbReference type="Pfam" id="PF01863">
    <property type="entry name" value="YgjP-like"/>
    <property type="match status" value="1"/>
</dbReference>
<dbReference type="PANTHER" id="PTHR30399:SF1">
    <property type="entry name" value="UTP PYROPHOSPHATASE"/>
    <property type="match status" value="1"/>
</dbReference>
<accession>A1K373</accession>
<evidence type="ECO:0000313" key="3">
    <source>
        <dbReference type="Proteomes" id="UP000002588"/>
    </source>
</evidence>
<dbReference type="InterPro" id="IPR053136">
    <property type="entry name" value="UTP_pyrophosphatase-like"/>
</dbReference>
<dbReference type="RefSeq" id="WP_011764396.1">
    <property type="nucleotide sequence ID" value="NC_008702.1"/>
</dbReference>
<dbReference type="KEGG" id="azo:azo0661"/>
<evidence type="ECO:0000313" key="2">
    <source>
        <dbReference type="EMBL" id="CAL93278.1"/>
    </source>
</evidence>
<dbReference type="Proteomes" id="UP000002588">
    <property type="component" value="Chromosome"/>
</dbReference>
<dbReference type="EMBL" id="AM406670">
    <property type="protein sequence ID" value="CAL93278.1"/>
    <property type="molecule type" value="Genomic_DNA"/>
</dbReference>
<dbReference type="InterPro" id="IPR002725">
    <property type="entry name" value="YgjP-like_metallopeptidase"/>
</dbReference>
<organism evidence="2 3">
    <name type="scientific">Azoarcus sp. (strain BH72)</name>
    <dbReference type="NCBI Taxonomy" id="418699"/>
    <lineage>
        <taxon>Bacteria</taxon>
        <taxon>Pseudomonadati</taxon>
        <taxon>Pseudomonadota</taxon>
        <taxon>Betaproteobacteria</taxon>
        <taxon>Rhodocyclales</taxon>
        <taxon>Zoogloeaceae</taxon>
        <taxon>Azoarcus</taxon>
    </lineage>
</organism>
<sequence length="182" mass="20327">MSMMKYLAGYPAPLVAQVSALMEEGRLAAMLAGRYRTAHAVRTDAALYDYVAGLKAEFMRKAEPLSRVQYDNTLHVVRHALGTHTAISRVQGSKLKAKREIRIASLFREVPDEFLRMIVVHELAHLKEREHDKAFYQLCTHMEPAYHQYEFDLRVYLCHLEAGGARLWGAGGTAPAAAGAGD</sequence>
<reference evidence="2 3" key="1">
    <citation type="journal article" date="2006" name="Nat. Biotechnol.">
        <title>Complete genome of the mutualistic, N2-fixing grass endophyte Azoarcus sp. strain BH72.</title>
        <authorList>
            <person name="Krause A."/>
            <person name="Ramakumar A."/>
            <person name="Bartels D."/>
            <person name="Battistoni F."/>
            <person name="Bekel T."/>
            <person name="Boch J."/>
            <person name="Boehm M."/>
            <person name="Friedrich F."/>
            <person name="Hurek T."/>
            <person name="Krause L."/>
            <person name="Linke B."/>
            <person name="McHardy A.C."/>
            <person name="Sarkar A."/>
            <person name="Schneiker S."/>
            <person name="Syed A.A."/>
            <person name="Thauer R."/>
            <person name="Vorhoelter F.-J."/>
            <person name="Weidner S."/>
            <person name="Puehler A."/>
            <person name="Reinhold-Hurek B."/>
            <person name="Kaiser O."/>
            <person name="Goesmann A."/>
        </authorList>
    </citation>
    <scope>NUCLEOTIDE SEQUENCE [LARGE SCALE GENOMIC DNA]</scope>
    <source>
        <strain evidence="2 3">BH72</strain>
    </source>
</reference>
<name>A1K373_AZOSB</name>
<evidence type="ECO:0000259" key="1">
    <source>
        <dbReference type="Pfam" id="PF01863"/>
    </source>
</evidence>
<feature type="domain" description="YgjP-like metallopeptidase" evidence="1">
    <location>
        <begin position="92"/>
        <end position="154"/>
    </location>
</feature>
<gene>
    <name evidence="2" type="ordered locus">azo0661</name>
</gene>
<protein>
    <recommendedName>
        <fullName evidence="1">YgjP-like metallopeptidase domain-containing protein</fullName>
    </recommendedName>
</protein>